<evidence type="ECO:0000313" key="17">
    <source>
        <dbReference type="Proteomes" id="UP001412067"/>
    </source>
</evidence>
<evidence type="ECO:0000313" key="16">
    <source>
        <dbReference type="EMBL" id="KAK8966207.1"/>
    </source>
</evidence>
<reference evidence="16 17" key="1">
    <citation type="journal article" date="2022" name="Nat. Plants">
        <title>Genomes of leafy and leafless Platanthera orchids illuminate the evolution of mycoheterotrophy.</title>
        <authorList>
            <person name="Li M.H."/>
            <person name="Liu K.W."/>
            <person name="Li Z."/>
            <person name="Lu H.C."/>
            <person name="Ye Q.L."/>
            <person name="Zhang D."/>
            <person name="Wang J.Y."/>
            <person name="Li Y.F."/>
            <person name="Zhong Z.M."/>
            <person name="Liu X."/>
            <person name="Yu X."/>
            <person name="Liu D.K."/>
            <person name="Tu X.D."/>
            <person name="Liu B."/>
            <person name="Hao Y."/>
            <person name="Liao X.Y."/>
            <person name="Jiang Y.T."/>
            <person name="Sun W.H."/>
            <person name="Chen J."/>
            <person name="Chen Y.Q."/>
            <person name="Ai Y."/>
            <person name="Zhai J.W."/>
            <person name="Wu S.S."/>
            <person name="Zhou Z."/>
            <person name="Hsiao Y.Y."/>
            <person name="Wu W.L."/>
            <person name="Chen Y.Y."/>
            <person name="Lin Y.F."/>
            <person name="Hsu J.L."/>
            <person name="Li C.Y."/>
            <person name="Wang Z.W."/>
            <person name="Zhao X."/>
            <person name="Zhong W.Y."/>
            <person name="Ma X.K."/>
            <person name="Ma L."/>
            <person name="Huang J."/>
            <person name="Chen G.Z."/>
            <person name="Huang M.Z."/>
            <person name="Huang L."/>
            <person name="Peng D.H."/>
            <person name="Luo Y.B."/>
            <person name="Zou S.Q."/>
            <person name="Chen S.P."/>
            <person name="Lan S."/>
            <person name="Tsai W.C."/>
            <person name="Van de Peer Y."/>
            <person name="Liu Z.J."/>
        </authorList>
    </citation>
    <scope>NUCLEOTIDE SEQUENCE [LARGE SCALE GENOMIC DNA]</scope>
    <source>
        <strain evidence="16">Lor288</strain>
    </source>
</reference>
<dbReference type="InterPro" id="IPR015793">
    <property type="entry name" value="Pyrv_Knase_brl"/>
</dbReference>
<name>A0ABR2MPS4_9ASPA</name>
<dbReference type="Proteomes" id="UP001412067">
    <property type="component" value="Unassembled WGS sequence"/>
</dbReference>
<dbReference type="InterPro" id="IPR001697">
    <property type="entry name" value="Pyr_Knase"/>
</dbReference>
<evidence type="ECO:0000256" key="4">
    <source>
        <dbReference type="ARBA" id="ARBA00012142"/>
    </source>
</evidence>
<evidence type="ECO:0000256" key="9">
    <source>
        <dbReference type="ARBA" id="ARBA00022840"/>
    </source>
</evidence>
<dbReference type="EMBL" id="JBBWWR010000005">
    <property type="protein sequence ID" value="KAK8966207.1"/>
    <property type="molecule type" value="Genomic_DNA"/>
</dbReference>
<dbReference type="InterPro" id="IPR015813">
    <property type="entry name" value="Pyrv/PenolPyrv_kinase-like_dom"/>
</dbReference>
<feature type="domain" description="Pyruvate kinase barrel" evidence="15">
    <location>
        <begin position="2"/>
        <end position="124"/>
    </location>
</feature>
<evidence type="ECO:0000256" key="2">
    <source>
        <dbReference type="ARBA" id="ARBA00004997"/>
    </source>
</evidence>
<evidence type="ECO:0000256" key="3">
    <source>
        <dbReference type="ARBA" id="ARBA00008663"/>
    </source>
</evidence>
<evidence type="ECO:0000256" key="1">
    <source>
        <dbReference type="ARBA" id="ARBA00001958"/>
    </source>
</evidence>
<dbReference type="PANTHER" id="PTHR11817">
    <property type="entry name" value="PYRUVATE KINASE"/>
    <property type="match status" value="1"/>
</dbReference>
<organism evidence="16 17">
    <name type="scientific">Platanthera guangdongensis</name>
    <dbReference type="NCBI Taxonomy" id="2320717"/>
    <lineage>
        <taxon>Eukaryota</taxon>
        <taxon>Viridiplantae</taxon>
        <taxon>Streptophyta</taxon>
        <taxon>Embryophyta</taxon>
        <taxon>Tracheophyta</taxon>
        <taxon>Spermatophyta</taxon>
        <taxon>Magnoliopsida</taxon>
        <taxon>Liliopsida</taxon>
        <taxon>Asparagales</taxon>
        <taxon>Orchidaceae</taxon>
        <taxon>Orchidoideae</taxon>
        <taxon>Orchideae</taxon>
        <taxon>Orchidinae</taxon>
        <taxon>Platanthera</taxon>
    </lineage>
</organism>
<evidence type="ECO:0000256" key="8">
    <source>
        <dbReference type="ARBA" id="ARBA00022777"/>
    </source>
</evidence>
<comment type="caution">
    <text evidence="16">The sequence shown here is derived from an EMBL/GenBank/DDBJ whole genome shotgun (WGS) entry which is preliminary data.</text>
</comment>
<protein>
    <recommendedName>
        <fullName evidence="4 13">Pyruvate kinase</fullName>
        <ecNumber evidence="4 13">2.7.1.40</ecNumber>
    </recommendedName>
</protein>
<evidence type="ECO:0000256" key="14">
    <source>
        <dbReference type="SAM" id="MobiDB-lite"/>
    </source>
</evidence>
<dbReference type="Pfam" id="PF00224">
    <property type="entry name" value="PK"/>
    <property type="match status" value="1"/>
</dbReference>
<evidence type="ECO:0000256" key="12">
    <source>
        <dbReference type="ARBA" id="ARBA00023317"/>
    </source>
</evidence>
<comment type="similarity">
    <text evidence="3 13">Belongs to the pyruvate kinase family.</text>
</comment>
<dbReference type="PRINTS" id="PR01050">
    <property type="entry name" value="PYRUVTKNASE"/>
</dbReference>
<keyword evidence="5 13" id="KW-0808">Transferase</keyword>
<dbReference type="EC" id="2.7.1.40" evidence="4 13"/>
<dbReference type="InterPro" id="IPR040442">
    <property type="entry name" value="Pyrv_kinase-like_dom_sf"/>
</dbReference>
<feature type="region of interest" description="Disordered" evidence="14">
    <location>
        <begin position="185"/>
        <end position="212"/>
    </location>
</feature>
<sequence>MQLRAFLRSQDLHETQIYAKVENAEGLEHFDEILQEADGIILSRGNLGIDLPPEKVFLYQKSTIHKCNLAGKPAIITRVMDSMTGNLRPTRAEATDVANAVLDGADCILLGAETLRGVYPVEAIRTVGSICAEYIPLALKLKREHQVNTQKTTVPLERLHTTTSLQGILSSTLRVKITVQYLRAEEEQKEEKKNKKKPEIAIERNLKSDKVE</sequence>
<evidence type="ECO:0000256" key="13">
    <source>
        <dbReference type="RuleBase" id="RU000504"/>
    </source>
</evidence>
<evidence type="ECO:0000256" key="6">
    <source>
        <dbReference type="ARBA" id="ARBA00022723"/>
    </source>
</evidence>
<evidence type="ECO:0000259" key="15">
    <source>
        <dbReference type="Pfam" id="PF00224"/>
    </source>
</evidence>
<comment type="cofactor">
    <cofactor evidence="1">
        <name>K(+)</name>
        <dbReference type="ChEBI" id="CHEBI:29103"/>
    </cofactor>
</comment>
<evidence type="ECO:0000256" key="5">
    <source>
        <dbReference type="ARBA" id="ARBA00022679"/>
    </source>
</evidence>
<keyword evidence="10 13" id="KW-0460">Magnesium</keyword>
<dbReference type="SUPFAM" id="SSF51621">
    <property type="entry name" value="Phosphoenolpyruvate/pyruvate domain"/>
    <property type="match status" value="1"/>
</dbReference>
<keyword evidence="6" id="KW-0479">Metal-binding</keyword>
<comment type="pathway">
    <text evidence="2 13">Carbohydrate degradation; glycolysis; pyruvate from D-glyceraldehyde 3-phosphate: step 5/5.</text>
</comment>
<comment type="catalytic activity">
    <reaction evidence="13">
        <text>pyruvate + ATP = phosphoenolpyruvate + ADP + H(+)</text>
        <dbReference type="Rhea" id="RHEA:18157"/>
        <dbReference type="ChEBI" id="CHEBI:15361"/>
        <dbReference type="ChEBI" id="CHEBI:15378"/>
        <dbReference type="ChEBI" id="CHEBI:30616"/>
        <dbReference type="ChEBI" id="CHEBI:58702"/>
        <dbReference type="ChEBI" id="CHEBI:456216"/>
        <dbReference type="EC" id="2.7.1.40"/>
    </reaction>
</comment>
<keyword evidence="8 13" id="KW-0418">Kinase</keyword>
<keyword evidence="12" id="KW-0670">Pyruvate</keyword>
<keyword evidence="7" id="KW-0547">Nucleotide-binding</keyword>
<evidence type="ECO:0000256" key="11">
    <source>
        <dbReference type="ARBA" id="ARBA00023152"/>
    </source>
</evidence>
<evidence type="ECO:0000256" key="10">
    <source>
        <dbReference type="ARBA" id="ARBA00022842"/>
    </source>
</evidence>
<dbReference type="Gene3D" id="3.20.20.60">
    <property type="entry name" value="Phosphoenolpyruvate-binding domains"/>
    <property type="match status" value="1"/>
</dbReference>
<accession>A0ABR2MPS4</accession>
<evidence type="ECO:0000256" key="7">
    <source>
        <dbReference type="ARBA" id="ARBA00022741"/>
    </source>
</evidence>
<keyword evidence="9" id="KW-0067">ATP-binding</keyword>
<keyword evidence="17" id="KW-1185">Reference proteome</keyword>
<gene>
    <name evidence="16" type="ORF">KSP40_PGU019955</name>
</gene>
<proteinExistence type="inferred from homology"/>
<keyword evidence="11 13" id="KW-0324">Glycolysis</keyword>